<organism evidence="1 2">
    <name type="scientific">Agathobacter rectalis</name>
    <dbReference type="NCBI Taxonomy" id="39491"/>
    <lineage>
        <taxon>Bacteria</taxon>
        <taxon>Bacillati</taxon>
        <taxon>Bacillota</taxon>
        <taxon>Clostridia</taxon>
        <taxon>Lachnospirales</taxon>
        <taxon>Lachnospiraceae</taxon>
        <taxon>Agathobacter</taxon>
    </lineage>
</organism>
<dbReference type="Proteomes" id="UP000049472">
    <property type="component" value="Unassembled WGS sequence"/>
</dbReference>
<dbReference type="EMBL" id="CVRQ01000014">
    <property type="protein sequence ID" value="CRL35482.1"/>
    <property type="molecule type" value="Genomic_DNA"/>
</dbReference>
<name>A0A0M6WGF6_9FIRM</name>
<reference evidence="2" key="1">
    <citation type="submission" date="2015-05" db="EMBL/GenBank/DDBJ databases">
        <authorList>
            <consortium name="Pathogen Informatics"/>
        </authorList>
    </citation>
    <scope>NUCLEOTIDE SEQUENCE [LARGE SCALE GENOMIC DNA]</scope>
    <source>
        <strain evidence="2">T1-815</strain>
    </source>
</reference>
<dbReference type="AlphaFoldDB" id="A0A0M6WGF6"/>
<gene>
    <name evidence="1" type="ORF">T1815_11101</name>
</gene>
<evidence type="ECO:0000313" key="1">
    <source>
        <dbReference type="EMBL" id="CRL35482.1"/>
    </source>
</evidence>
<accession>A0A0M6WGF6</accession>
<evidence type="ECO:0000313" key="2">
    <source>
        <dbReference type="Proteomes" id="UP000049472"/>
    </source>
</evidence>
<protein>
    <submittedName>
        <fullName evidence="1">Uncharacterized protein</fullName>
    </submittedName>
</protein>
<keyword evidence="2" id="KW-1185">Reference proteome</keyword>
<proteinExistence type="predicted"/>
<sequence>MTIPAHMLVIPADINSKSLAKAGITVDIIIICFYSCRQDGNFYLTL</sequence>